<dbReference type="EMBL" id="OX459126">
    <property type="protein sequence ID" value="CAI9119020.1"/>
    <property type="molecule type" value="Genomic_DNA"/>
</dbReference>
<reference evidence="2" key="1">
    <citation type="submission" date="2023-03" db="EMBL/GenBank/DDBJ databases">
        <authorList>
            <person name="Julca I."/>
        </authorList>
    </citation>
    <scope>NUCLEOTIDE SEQUENCE</scope>
</reference>
<dbReference type="PANTHER" id="PTHR46713">
    <property type="entry name" value="F13M7.16 PROTEIN"/>
    <property type="match status" value="1"/>
</dbReference>
<accession>A0AAV1EH83</accession>
<organism evidence="2 3">
    <name type="scientific">Oldenlandia corymbosa var. corymbosa</name>
    <dbReference type="NCBI Taxonomy" id="529605"/>
    <lineage>
        <taxon>Eukaryota</taxon>
        <taxon>Viridiplantae</taxon>
        <taxon>Streptophyta</taxon>
        <taxon>Embryophyta</taxon>
        <taxon>Tracheophyta</taxon>
        <taxon>Spermatophyta</taxon>
        <taxon>Magnoliopsida</taxon>
        <taxon>eudicotyledons</taxon>
        <taxon>Gunneridae</taxon>
        <taxon>Pentapetalae</taxon>
        <taxon>asterids</taxon>
        <taxon>lamiids</taxon>
        <taxon>Gentianales</taxon>
        <taxon>Rubiaceae</taxon>
        <taxon>Rubioideae</taxon>
        <taxon>Spermacoceae</taxon>
        <taxon>Hedyotis-Oldenlandia complex</taxon>
        <taxon>Oldenlandia</taxon>
    </lineage>
</organism>
<name>A0AAV1EH83_OLDCO</name>
<keyword evidence="3" id="KW-1185">Reference proteome</keyword>
<evidence type="ECO:0000313" key="2">
    <source>
        <dbReference type="EMBL" id="CAI9119020.1"/>
    </source>
</evidence>
<dbReference type="Gene3D" id="1.20.58.2190">
    <property type="match status" value="1"/>
</dbReference>
<dbReference type="InterPro" id="IPR036339">
    <property type="entry name" value="PUB-like_dom_sf"/>
</dbReference>
<evidence type="ECO:0000259" key="1">
    <source>
        <dbReference type="Pfam" id="PF09409"/>
    </source>
</evidence>
<protein>
    <submittedName>
        <fullName evidence="2">OLC1v1020669C1</fullName>
    </submittedName>
</protein>
<evidence type="ECO:0000313" key="3">
    <source>
        <dbReference type="Proteomes" id="UP001161247"/>
    </source>
</evidence>
<dbReference type="SMART" id="SM00580">
    <property type="entry name" value="PUG"/>
    <property type="match status" value="1"/>
</dbReference>
<dbReference type="InterPro" id="IPR018997">
    <property type="entry name" value="PUB_domain"/>
</dbReference>
<dbReference type="SUPFAM" id="SSF143503">
    <property type="entry name" value="PUG domain-like"/>
    <property type="match status" value="1"/>
</dbReference>
<proteinExistence type="predicted"/>
<sequence>MTGKVLECPDCFGRWETVEEAEEHAKHAKHLNFFESDGPVLRLVCTTCGKNCRSTIDVNPGEFVLPFILCQIYGRLLREILIVCGFFCSFNFCAVEFVKFQELMEEFWNEKVIQPSPRADPPNSAHDLIRLCQYVLSLCLLNANVGEYEYLFNIIDQRDLHKFWTGHDEYVDMPLQAAAPLILEAPTLATKTEQMRQCLQFIKQSHVADYDKVKVAFTTLLTFARNVALYPDDEKYRKIRITNDKFQERVGKLKGGIEFLELCGFEKLKDSPHLFMPREKVDKALLTAAGTELNNAINDPFFGFL</sequence>
<gene>
    <name evidence="2" type="ORF">OLC1_LOCUS24773</name>
</gene>
<dbReference type="AlphaFoldDB" id="A0AAV1EH83"/>
<dbReference type="PANTHER" id="PTHR46713:SF1">
    <property type="entry name" value="F13M7.16 PROTEIN"/>
    <property type="match status" value="1"/>
</dbReference>
<dbReference type="Pfam" id="PF09409">
    <property type="entry name" value="PUB"/>
    <property type="match status" value="1"/>
</dbReference>
<feature type="domain" description="PUB" evidence="1">
    <location>
        <begin position="211"/>
        <end position="283"/>
    </location>
</feature>
<dbReference type="Proteomes" id="UP001161247">
    <property type="component" value="Chromosome 9"/>
</dbReference>